<dbReference type="InterPro" id="IPR001789">
    <property type="entry name" value="Sig_transdc_resp-reg_receiver"/>
</dbReference>
<dbReference type="InterPro" id="IPR000792">
    <property type="entry name" value="Tscrpt_reg_LuxR_C"/>
</dbReference>
<dbReference type="Pfam" id="PF00072">
    <property type="entry name" value="Response_reg"/>
    <property type="match status" value="1"/>
</dbReference>
<dbReference type="OrthoDB" id="2962330at2"/>
<dbReference type="SMART" id="SM00421">
    <property type="entry name" value="HTH_LUXR"/>
    <property type="match status" value="1"/>
</dbReference>
<dbReference type="Gene3D" id="1.10.10.10">
    <property type="entry name" value="Winged helix-like DNA-binding domain superfamily/Winged helix DNA-binding domain"/>
    <property type="match status" value="1"/>
</dbReference>
<dbReference type="SUPFAM" id="SSF46894">
    <property type="entry name" value="C-terminal effector domain of the bipartite response regulators"/>
    <property type="match status" value="1"/>
</dbReference>
<sequence length="204" mass="23350">MLHILLIEDELIIAKDLKMTLEKQKFSKVDVSKNEEEAITFFTSNTYDIIITDINLNSKKDGIEIISHFNTIKKIPVVYLTAYSDDDIIKRAEATSPFAYILKPFNESQLKATINLALLNFKKRDQASKGLIDNSDKIALLTKREKQVLVTLSNGNSSKEIAEVLNISNQTVEKHKQNIREKLNLRTVAEMINFTMTSRLYKLK</sequence>
<dbReference type="InterPro" id="IPR036388">
    <property type="entry name" value="WH-like_DNA-bd_sf"/>
</dbReference>
<dbReference type="GO" id="GO:0000160">
    <property type="term" value="P:phosphorelay signal transduction system"/>
    <property type="evidence" value="ECO:0007669"/>
    <property type="project" value="InterPro"/>
</dbReference>
<dbReference type="SUPFAM" id="SSF52172">
    <property type="entry name" value="CheY-like"/>
    <property type="match status" value="1"/>
</dbReference>
<evidence type="ECO:0000259" key="4">
    <source>
        <dbReference type="PROSITE" id="PS50110"/>
    </source>
</evidence>
<dbReference type="PANTHER" id="PTHR45566">
    <property type="entry name" value="HTH-TYPE TRANSCRIPTIONAL REGULATOR YHJB-RELATED"/>
    <property type="match status" value="1"/>
</dbReference>
<dbReference type="Proteomes" id="UP000238426">
    <property type="component" value="Unassembled WGS sequence"/>
</dbReference>
<dbReference type="InterPro" id="IPR051015">
    <property type="entry name" value="EvgA-like"/>
</dbReference>
<feature type="domain" description="HTH luxR-type" evidence="3">
    <location>
        <begin position="134"/>
        <end position="199"/>
    </location>
</feature>
<dbReference type="AlphaFoldDB" id="A0A2T1N9S4"/>
<evidence type="ECO:0000313" key="5">
    <source>
        <dbReference type="EMBL" id="PSG88592.1"/>
    </source>
</evidence>
<dbReference type="SMART" id="SM00448">
    <property type="entry name" value="REC"/>
    <property type="match status" value="1"/>
</dbReference>
<accession>A0A2T1N9S4</accession>
<dbReference type="RefSeq" id="WP_106463732.1">
    <property type="nucleotide sequence ID" value="NZ_PXOQ01000009.1"/>
</dbReference>
<evidence type="ECO:0000256" key="1">
    <source>
        <dbReference type="ARBA" id="ARBA00023125"/>
    </source>
</evidence>
<gene>
    <name evidence="5" type="ORF">C7H52_09880</name>
</gene>
<dbReference type="InterPro" id="IPR016032">
    <property type="entry name" value="Sig_transdc_resp-reg_C-effctor"/>
</dbReference>
<comment type="caution">
    <text evidence="5">The sequence shown here is derived from an EMBL/GenBank/DDBJ whole genome shotgun (WGS) entry which is preliminary data.</text>
</comment>
<dbReference type="PRINTS" id="PR00038">
    <property type="entry name" value="HTHLUXR"/>
</dbReference>
<dbReference type="GO" id="GO:0006355">
    <property type="term" value="P:regulation of DNA-templated transcription"/>
    <property type="evidence" value="ECO:0007669"/>
    <property type="project" value="InterPro"/>
</dbReference>
<dbReference type="CDD" id="cd06170">
    <property type="entry name" value="LuxR_C_like"/>
    <property type="match status" value="1"/>
</dbReference>
<name>A0A2T1N9S4_9FLAO</name>
<organism evidence="5 6">
    <name type="scientific">Aurantibacter aestuarii</name>
    <dbReference type="NCBI Taxonomy" id="1266046"/>
    <lineage>
        <taxon>Bacteria</taxon>
        <taxon>Pseudomonadati</taxon>
        <taxon>Bacteroidota</taxon>
        <taxon>Flavobacteriia</taxon>
        <taxon>Flavobacteriales</taxon>
        <taxon>Flavobacteriaceae</taxon>
        <taxon>Aurantibacter</taxon>
    </lineage>
</organism>
<reference evidence="5 6" key="1">
    <citation type="submission" date="2018-03" db="EMBL/GenBank/DDBJ databases">
        <title>Mesoflavibacter sp. HG37 and Mesoflavibacter sp. HG96 sp.nov., two marine bacteria isolated from seawater of Western Pacific Ocean.</title>
        <authorList>
            <person name="Cheng H."/>
            <person name="Wu Y.-H."/>
            <person name="Guo L.-L."/>
            <person name="Xu X.-W."/>
        </authorList>
    </citation>
    <scope>NUCLEOTIDE SEQUENCE [LARGE SCALE GENOMIC DNA]</scope>
    <source>
        <strain evidence="5 6">KCTC 32269</strain>
    </source>
</reference>
<feature type="modified residue" description="4-aspartylphosphate" evidence="2">
    <location>
        <position position="53"/>
    </location>
</feature>
<dbReference type="GO" id="GO:0003677">
    <property type="term" value="F:DNA binding"/>
    <property type="evidence" value="ECO:0007669"/>
    <property type="project" value="UniProtKB-KW"/>
</dbReference>
<protein>
    <submittedName>
        <fullName evidence="5">DNA-binding response regulator</fullName>
    </submittedName>
</protein>
<dbReference type="PANTHER" id="PTHR45566:SF2">
    <property type="entry name" value="NARL SUBFAMILY"/>
    <property type="match status" value="1"/>
</dbReference>
<dbReference type="PROSITE" id="PS00622">
    <property type="entry name" value="HTH_LUXR_1"/>
    <property type="match status" value="1"/>
</dbReference>
<dbReference type="Pfam" id="PF00196">
    <property type="entry name" value="GerE"/>
    <property type="match status" value="1"/>
</dbReference>
<evidence type="ECO:0000256" key="2">
    <source>
        <dbReference type="PROSITE-ProRule" id="PRU00169"/>
    </source>
</evidence>
<evidence type="ECO:0000313" key="6">
    <source>
        <dbReference type="Proteomes" id="UP000238426"/>
    </source>
</evidence>
<dbReference type="EMBL" id="PXOQ01000009">
    <property type="protein sequence ID" value="PSG88592.1"/>
    <property type="molecule type" value="Genomic_DNA"/>
</dbReference>
<keyword evidence="6" id="KW-1185">Reference proteome</keyword>
<dbReference type="InterPro" id="IPR011006">
    <property type="entry name" value="CheY-like_superfamily"/>
</dbReference>
<dbReference type="Gene3D" id="3.40.50.2300">
    <property type="match status" value="1"/>
</dbReference>
<evidence type="ECO:0000259" key="3">
    <source>
        <dbReference type="PROSITE" id="PS50043"/>
    </source>
</evidence>
<dbReference type="PROSITE" id="PS50110">
    <property type="entry name" value="RESPONSE_REGULATORY"/>
    <property type="match status" value="1"/>
</dbReference>
<keyword evidence="1 5" id="KW-0238">DNA-binding</keyword>
<proteinExistence type="predicted"/>
<feature type="domain" description="Response regulatory" evidence="4">
    <location>
        <begin position="3"/>
        <end position="118"/>
    </location>
</feature>
<dbReference type="PROSITE" id="PS50043">
    <property type="entry name" value="HTH_LUXR_2"/>
    <property type="match status" value="1"/>
</dbReference>
<keyword evidence="2" id="KW-0597">Phosphoprotein</keyword>
<dbReference type="CDD" id="cd17534">
    <property type="entry name" value="REC_DC-like"/>
    <property type="match status" value="1"/>
</dbReference>